<comment type="caution">
    <text evidence="2">The sequence shown here is derived from an EMBL/GenBank/DDBJ whole genome shotgun (WGS) entry which is preliminary data.</text>
</comment>
<accession>A0A8J3QFK1</accession>
<dbReference type="AlphaFoldDB" id="A0A8J3QFK1"/>
<sequence>MTWSWRYEAEDGKPISGPNEAFSSQADAESYLGQTWKDRVADGANTAILVEDDRVEYRMSLEA</sequence>
<name>A0A8J3QFK1_9ACTN</name>
<evidence type="ECO:0000313" key="3">
    <source>
        <dbReference type="Proteomes" id="UP000612899"/>
    </source>
</evidence>
<evidence type="ECO:0000256" key="1">
    <source>
        <dbReference type="SAM" id="MobiDB-lite"/>
    </source>
</evidence>
<protein>
    <submittedName>
        <fullName evidence="2">Uncharacterized protein</fullName>
    </submittedName>
</protein>
<keyword evidence="3" id="KW-1185">Reference proteome</keyword>
<proteinExistence type="predicted"/>
<reference evidence="2" key="1">
    <citation type="submission" date="2021-01" db="EMBL/GenBank/DDBJ databases">
        <title>Whole genome shotgun sequence of Rhizocola hellebori NBRC 109834.</title>
        <authorList>
            <person name="Komaki H."/>
            <person name="Tamura T."/>
        </authorList>
    </citation>
    <scope>NUCLEOTIDE SEQUENCE</scope>
    <source>
        <strain evidence="2">NBRC 109834</strain>
    </source>
</reference>
<organism evidence="2 3">
    <name type="scientific">Rhizocola hellebori</name>
    <dbReference type="NCBI Taxonomy" id="1392758"/>
    <lineage>
        <taxon>Bacteria</taxon>
        <taxon>Bacillati</taxon>
        <taxon>Actinomycetota</taxon>
        <taxon>Actinomycetes</taxon>
        <taxon>Micromonosporales</taxon>
        <taxon>Micromonosporaceae</taxon>
        <taxon>Rhizocola</taxon>
    </lineage>
</organism>
<dbReference type="Proteomes" id="UP000612899">
    <property type="component" value="Unassembled WGS sequence"/>
</dbReference>
<evidence type="ECO:0000313" key="2">
    <source>
        <dbReference type="EMBL" id="GIH08779.1"/>
    </source>
</evidence>
<feature type="region of interest" description="Disordered" evidence="1">
    <location>
        <begin position="1"/>
        <end position="22"/>
    </location>
</feature>
<dbReference type="EMBL" id="BONY01000055">
    <property type="protein sequence ID" value="GIH08779.1"/>
    <property type="molecule type" value="Genomic_DNA"/>
</dbReference>
<dbReference type="RefSeq" id="WP_203912527.1">
    <property type="nucleotide sequence ID" value="NZ_BONY01000055.1"/>
</dbReference>
<gene>
    <name evidence="2" type="ORF">Rhe02_68460</name>
</gene>